<keyword evidence="2" id="KW-0378">Hydrolase</keyword>
<dbReference type="SUPFAM" id="SSF143011">
    <property type="entry name" value="RelE-like"/>
    <property type="match status" value="1"/>
</dbReference>
<gene>
    <name evidence="2" type="ORF">C8D98_2035</name>
</gene>
<keyword evidence="2" id="KW-0255">Endonuclease</keyword>
<keyword evidence="3" id="KW-1185">Reference proteome</keyword>
<dbReference type="Gene3D" id="3.30.2310.20">
    <property type="entry name" value="RelE-like"/>
    <property type="match status" value="1"/>
</dbReference>
<comment type="caution">
    <text evidence="2">The sequence shown here is derived from an EMBL/GenBank/DDBJ whole genome shotgun (WGS) entry which is preliminary data.</text>
</comment>
<name>A0A4R1K6K0_9BACT</name>
<keyword evidence="2" id="KW-0540">Nuclease</keyword>
<dbReference type="Proteomes" id="UP000294614">
    <property type="component" value="Unassembled WGS sequence"/>
</dbReference>
<dbReference type="InterPro" id="IPR035093">
    <property type="entry name" value="RelE/ParE_toxin_dom_sf"/>
</dbReference>
<sequence length="103" mass="11708">MAKVFQIRLSDSARADFGQLEGSIKNLVAKQLKALETNPFKGEALGNKAGIDLTGYYKLYVCKKQVRIIYRVENHELIVCVVGIGRRDNLDVYRSTYEKLKPE</sequence>
<protein>
    <submittedName>
        <fullName evidence="2">mRNA-degrading endonuclease RelE of RelBE toxin-antitoxin system</fullName>
    </submittedName>
</protein>
<reference evidence="2 3" key="1">
    <citation type="submission" date="2019-03" db="EMBL/GenBank/DDBJ databases">
        <title>Genomic Encyclopedia of Type Strains, Phase IV (KMG-IV): sequencing the most valuable type-strain genomes for metagenomic binning, comparative biology and taxonomic classification.</title>
        <authorList>
            <person name="Goeker M."/>
        </authorList>
    </citation>
    <scope>NUCLEOTIDE SEQUENCE [LARGE SCALE GENOMIC DNA]</scope>
    <source>
        <strain evidence="2 3">DSM 24984</strain>
    </source>
</reference>
<evidence type="ECO:0000313" key="2">
    <source>
        <dbReference type="EMBL" id="TCK59868.1"/>
    </source>
</evidence>
<accession>A0A4R1K6K0</accession>
<dbReference type="Pfam" id="PF05016">
    <property type="entry name" value="ParE_toxin"/>
    <property type="match status" value="1"/>
</dbReference>
<evidence type="ECO:0000313" key="3">
    <source>
        <dbReference type="Proteomes" id="UP000294614"/>
    </source>
</evidence>
<proteinExistence type="predicted"/>
<keyword evidence="1" id="KW-1277">Toxin-antitoxin system</keyword>
<dbReference type="EMBL" id="SMGG01000005">
    <property type="protein sequence ID" value="TCK59868.1"/>
    <property type="molecule type" value="Genomic_DNA"/>
</dbReference>
<dbReference type="InterPro" id="IPR007712">
    <property type="entry name" value="RelE/ParE_toxin"/>
</dbReference>
<dbReference type="AlphaFoldDB" id="A0A4R1K6K0"/>
<organism evidence="2 3">
    <name type="scientific">Seleniivibrio woodruffii</name>
    <dbReference type="NCBI Taxonomy" id="1078050"/>
    <lineage>
        <taxon>Bacteria</taxon>
        <taxon>Pseudomonadati</taxon>
        <taxon>Deferribacterota</taxon>
        <taxon>Deferribacteres</taxon>
        <taxon>Deferribacterales</taxon>
        <taxon>Geovibrionaceae</taxon>
        <taxon>Seleniivibrio</taxon>
    </lineage>
</organism>
<dbReference type="GO" id="GO:0004519">
    <property type="term" value="F:endonuclease activity"/>
    <property type="evidence" value="ECO:0007669"/>
    <property type="project" value="UniProtKB-KW"/>
</dbReference>
<evidence type="ECO:0000256" key="1">
    <source>
        <dbReference type="ARBA" id="ARBA00022649"/>
    </source>
</evidence>